<dbReference type="Proteomes" id="UP000509761">
    <property type="component" value="Chromosome"/>
</dbReference>
<name>A0AAP9NLN0_9GAMM</name>
<organism evidence="1 2">
    <name type="scientific">Vreelandella titanicae</name>
    <dbReference type="NCBI Taxonomy" id="664683"/>
    <lineage>
        <taxon>Bacteria</taxon>
        <taxon>Pseudomonadati</taxon>
        <taxon>Pseudomonadota</taxon>
        <taxon>Gammaproteobacteria</taxon>
        <taxon>Oceanospirillales</taxon>
        <taxon>Halomonadaceae</taxon>
        <taxon>Vreelandella</taxon>
    </lineage>
</organism>
<evidence type="ECO:0000313" key="1">
    <source>
        <dbReference type="EMBL" id="QKS24202.1"/>
    </source>
</evidence>
<evidence type="ECO:0000313" key="2">
    <source>
        <dbReference type="Proteomes" id="UP000509761"/>
    </source>
</evidence>
<accession>A0AAP9NLN0</accession>
<keyword evidence="2" id="KW-1185">Reference proteome</keyword>
<proteinExistence type="predicted"/>
<sequence length="63" mass="6951">MTNKLKAKLLSFRDQKKQGMVTAVNVRGAGVASVTSKGFMSSRKVTNVVGKINRTKIENFDYT</sequence>
<dbReference type="RefSeq" id="WP_053857028.1">
    <property type="nucleotide sequence ID" value="NZ_CP054580.1"/>
</dbReference>
<reference evidence="1 2" key="1">
    <citation type="submission" date="2019-12" db="EMBL/GenBank/DDBJ databases">
        <title>Genome sequencing and assembly of endphytes of Porphyra tenera.</title>
        <authorList>
            <person name="Park J.M."/>
            <person name="Shin R."/>
            <person name="Jo S.H."/>
        </authorList>
    </citation>
    <scope>NUCLEOTIDE SEQUENCE [LARGE SCALE GENOMIC DNA]</scope>
    <source>
        <strain evidence="1 2">GPM3</strain>
    </source>
</reference>
<gene>
    <name evidence="1" type="ORF">FX987_01976</name>
</gene>
<dbReference type="EMBL" id="CP054580">
    <property type="protein sequence ID" value="QKS24202.1"/>
    <property type="molecule type" value="Genomic_DNA"/>
</dbReference>
<dbReference type="AlphaFoldDB" id="A0AAP9NLN0"/>
<protein>
    <submittedName>
        <fullName evidence="1">Uncharacterized protein</fullName>
    </submittedName>
</protein>